<sequence>MQSDDFNNYQKILYICDSALTVLYNLASLPELKIHFRECKAINIIADYTKLSSNTIQIQFPETNDNDEYMIIIKELQDIASA</sequence>
<accession>A0A8S3EDQ8</accession>
<reference evidence="1" key="1">
    <citation type="submission" date="2021-02" db="EMBL/GenBank/DDBJ databases">
        <authorList>
            <person name="Nowell W R."/>
        </authorList>
    </citation>
    <scope>NUCLEOTIDE SEQUENCE</scope>
</reference>
<dbReference type="AlphaFoldDB" id="A0A8S3EDQ8"/>
<gene>
    <name evidence="1" type="ORF">BYL167_LOCUS60974</name>
</gene>
<name>A0A8S3EDQ8_9BILA</name>
<dbReference type="Proteomes" id="UP000681967">
    <property type="component" value="Unassembled WGS sequence"/>
</dbReference>
<proteinExistence type="predicted"/>
<evidence type="ECO:0000313" key="1">
    <source>
        <dbReference type="EMBL" id="CAF5073861.1"/>
    </source>
</evidence>
<protein>
    <submittedName>
        <fullName evidence="1">Uncharacterized protein</fullName>
    </submittedName>
</protein>
<evidence type="ECO:0000313" key="2">
    <source>
        <dbReference type="Proteomes" id="UP000681967"/>
    </source>
</evidence>
<organism evidence="1 2">
    <name type="scientific">Rotaria magnacalcarata</name>
    <dbReference type="NCBI Taxonomy" id="392030"/>
    <lineage>
        <taxon>Eukaryota</taxon>
        <taxon>Metazoa</taxon>
        <taxon>Spiralia</taxon>
        <taxon>Gnathifera</taxon>
        <taxon>Rotifera</taxon>
        <taxon>Eurotatoria</taxon>
        <taxon>Bdelloidea</taxon>
        <taxon>Philodinida</taxon>
        <taxon>Philodinidae</taxon>
        <taxon>Rotaria</taxon>
    </lineage>
</organism>
<feature type="non-terminal residue" evidence="1">
    <location>
        <position position="1"/>
    </location>
</feature>
<comment type="caution">
    <text evidence="1">The sequence shown here is derived from an EMBL/GenBank/DDBJ whole genome shotgun (WGS) entry which is preliminary data.</text>
</comment>
<dbReference type="EMBL" id="CAJOBH010231654">
    <property type="protein sequence ID" value="CAF5073861.1"/>
    <property type="molecule type" value="Genomic_DNA"/>
</dbReference>